<name>A0A7E4VVC4_PANRE</name>
<accession>A0A7E4VVC4</accession>
<dbReference type="WBParaSite" id="Pan_g2847.t1">
    <property type="protein sequence ID" value="Pan_g2847.t1"/>
    <property type="gene ID" value="Pan_g2847"/>
</dbReference>
<reference evidence="1" key="1">
    <citation type="journal article" date="2013" name="Genetics">
        <title>The draft genome and transcriptome of Panagrellus redivivus are shaped by the harsh demands of a free-living lifestyle.</title>
        <authorList>
            <person name="Srinivasan J."/>
            <person name="Dillman A.R."/>
            <person name="Macchietto M.G."/>
            <person name="Heikkinen L."/>
            <person name="Lakso M."/>
            <person name="Fracchia K.M."/>
            <person name="Antoshechkin I."/>
            <person name="Mortazavi A."/>
            <person name="Wong G."/>
            <person name="Sternberg P.W."/>
        </authorList>
    </citation>
    <scope>NUCLEOTIDE SEQUENCE [LARGE SCALE GENOMIC DNA]</scope>
    <source>
        <strain evidence="1">MT8872</strain>
    </source>
</reference>
<proteinExistence type="predicted"/>
<dbReference type="AlphaFoldDB" id="A0A7E4VVC4"/>
<reference evidence="2" key="2">
    <citation type="submission" date="2020-10" db="UniProtKB">
        <authorList>
            <consortium name="WormBaseParasite"/>
        </authorList>
    </citation>
    <scope>IDENTIFICATION</scope>
</reference>
<organism evidence="1 2">
    <name type="scientific">Panagrellus redivivus</name>
    <name type="common">Microworm</name>
    <dbReference type="NCBI Taxonomy" id="6233"/>
    <lineage>
        <taxon>Eukaryota</taxon>
        <taxon>Metazoa</taxon>
        <taxon>Ecdysozoa</taxon>
        <taxon>Nematoda</taxon>
        <taxon>Chromadorea</taxon>
        <taxon>Rhabditida</taxon>
        <taxon>Tylenchina</taxon>
        <taxon>Panagrolaimomorpha</taxon>
        <taxon>Panagrolaimoidea</taxon>
        <taxon>Panagrolaimidae</taxon>
        <taxon>Panagrellus</taxon>
    </lineage>
</organism>
<protein>
    <submittedName>
        <fullName evidence="2">Transposase</fullName>
    </submittedName>
</protein>
<evidence type="ECO:0000313" key="2">
    <source>
        <dbReference type="WBParaSite" id="Pan_g2847.t1"/>
    </source>
</evidence>
<sequence>MDIDSNPIQTQAMVTNVVYSTTVHRNAIFRNYKDLLTALDAFNKEFHHHAKRISRVPFPRLRENKETRKTMRYSSLVFRCTKATYRLNKPRELDKIPIRGVIRQRCKLCPRGCYATISVKYMPDINALKITRIKSKSKRPIDKPCNDIKNRDRCQCVAEIASAKMIKKMDRMTL</sequence>
<keyword evidence="1" id="KW-1185">Reference proteome</keyword>
<evidence type="ECO:0000313" key="1">
    <source>
        <dbReference type="Proteomes" id="UP000492821"/>
    </source>
</evidence>
<dbReference type="Proteomes" id="UP000492821">
    <property type="component" value="Unassembled WGS sequence"/>
</dbReference>